<gene>
    <name evidence="1" type="ORF">OGAPHI_006339</name>
</gene>
<comment type="caution">
    <text evidence="1">The sequence shown here is derived from an EMBL/GenBank/DDBJ whole genome shotgun (WGS) entry which is preliminary data.</text>
</comment>
<dbReference type="Proteomes" id="UP000769157">
    <property type="component" value="Unassembled WGS sequence"/>
</dbReference>
<keyword evidence="2" id="KW-1185">Reference proteome</keyword>
<organism evidence="1 2">
    <name type="scientific">Ogataea philodendri</name>
    <dbReference type="NCBI Taxonomy" id="1378263"/>
    <lineage>
        <taxon>Eukaryota</taxon>
        <taxon>Fungi</taxon>
        <taxon>Dikarya</taxon>
        <taxon>Ascomycota</taxon>
        <taxon>Saccharomycotina</taxon>
        <taxon>Pichiomycetes</taxon>
        <taxon>Pichiales</taxon>
        <taxon>Pichiaceae</taxon>
        <taxon>Ogataea</taxon>
    </lineage>
</organism>
<evidence type="ECO:0000313" key="1">
    <source>
        <dbReference type="EMBL" id="KAH3661492.1"/>
    </source>
</evidence>
<dbReference type="RefSeq" id="XP_046058605.1">
    <property type="nucleotide sequence ID" value="XM_046207617.1"/>
</dbReference>
<proteinExistence type="predicted"/>
<dbReference type="AlphaFoldDB" id="A0A9P8NXX8"/>
<reference evidence="1" key="2">
    <citation type="submission" date="2021-01" db="EMBL/GenBank/DDBJ databases">
        <authorList>
            <person name="Schikora-Tamarit M.A."/>
        </authorList>
    </citation>
    <scope>NUCLEOTIDE SEQUENCE</scope>
    <source>
        <strain evidence="1">CBS6075</strain>
    </source>
</reference>
<reference evidence="1" key="1">
    <citation type="journal article" date="2021" name="Open Biol.">
        <title>Shared evolutionary footprints suggest mitochondrial oxidative damage underlies multiple complex I losses in fungi.</title>
        <authorList>
            <person name="Schikora-Tamarit M.A."/>
            <person name="Marcet-Houben M."/>
            <person name="Nosek J."/>
            <person name="Gabaldon T."/>
        </authorList>
    </citation>
    <scope>NUCLEOTIDE SEQUENCE</scope>
    <source>
        <strain evidence="1">CBS6075</strain>
    </source>
</reference>
<name>A0A9P8NXX8_9ASCO</name>
<dbReference type="EMBL" id="JAEUBE010000439">
    <property type="protein sequence ID" value="KAH3661492.1"/>
    <property type="molecule type" value="Genomic_DNA"/>
</dbReference>
<protein>
    <submittedName>
        <fullName evidence="1">Uncharacterized protein</fullName>
    </submittedName>
</protein>
<accession>A0A9P8NXX8</accession>
<evidence type="ECO:0000313" key="2">
    <source>
        <dbReference type="Proteomes" id="UP000769157"/>
    </source>
</evidence>
<sequence length="110" mass="11945">MVNSSNELTNSRHPRSSVQGLAIGVADFGLPNETCISFSTMYAPRKAGRMVWRYERSTTSSFSARPRTCGLLSWVSLLEAKSTRRNSAADTATSGMNHGLRYIAGVSSLV</sequence>
<dbReference type="GeneID" id="70238303"/>